<proteinExistence type="inferred from homology"/>
<evidence type="ECO:0000256" key="5">
    <source>
        <dbReference type="ARBA" id="ARBA00022801"/>
    </source>
</evidence>
<keyword evidence="3" id="KW-0812">Transmembrane</keyword>
<keyword evidence="4" id="KW-0479">Metal-binding</keyword>
<accession>D3Q1B8</accession>
<gene>
    <name evidence="13" type="ordered locus">Snas_6074</name>
</gene>
<dbReference type="HOGENOM" id="CLU_052979_0_0_11"/>
<dbReference type="RefSeq" id="WP_013021269.1">
    <property type="nucleotide sequence ID" value="NC_013947.1"/>
</dbReference>
<feature type="domain" description="Peptidase M48" evidence="12">
    <location>
        <begin position="69"/>
        <end position="262"/>
    </location>
</feature>
<evidence type="ECO:0000256" key="7">
    <source>
        <dbReference type="ARBA" id="ARBA00022989"/>
    </source>
</evidence>
<keyword evidence="5 10" id="KW-0378">Hydrolase</keyword>
<keyword evidence="1" id="KW-1003">Cell membrane</keyword>
<evidence type="ECO:0000256" key="10">
    <source>
        <dbReference type="RuleBase" id="RU003983"/>
    </source>
</evidence>
<keyword evidence="6 10" id="KW-0862">Zinc</keyword>
<dbReference type="GO" id="GO:0006508">
    <property type="term" value="P:proteolysis"/>
    <property type="evidence" value="ECO:0007669"/>
    <property type="project" value="UniProtKB-KW"/>
</dbReference>
<dbReference type="AlphaFoldDB" id="D3Q1B8"/>
<evidence type="ECO:0000256" key="1">
    <source>
        <dbReference type="ARBA" id="ARBA00022475"/>
    </source>
</evidence>
<dbReference type="InterPro" id="IPR050083">
    <property type="entry name" value="HtpX_protease"/>
</dbReference>
<keyword evidence="8 10" id="KW-0482">Metalloprotease</keyword>
<evidence type="ECO:0000256" key="8">
    <source>
        <dbReference type="ARBA" id="ARBA00023049"/>
    </source>
</evidence>
<dbReference type="InterPro" id="IPR001915">
    <property type="entry name" value="Peptidase_M48"/>
</dbReference>
<feature type="compositionally biased region" description="Basic and acidic residues" evidence="11">
    <location>
        <begin position="289"/>
        <end position="302"/>
    </location>
</feature>
<comment type="similarity">
    <text evidence="10">Belongs to the peptidase M48 family.</text>
</comment>
<dbReference type="Proteomes" id="UP000000844">
    <property type="component" value="Chromosome"/>
</dbReference>
<dbReference type="KEGG" id="sna:Snas_6074"/>
<dbReference type="Pfam" id="PF01435">
    <property type="entry name" value="Peptidase_M48"/>
    <property type="match status" value="1"/>
</dbReference>
<dbReference type="EMBL" id="CP001778">
    <property type="protein sequence ID" value="ADD45698.1"/>
    <property type="molecule type" value="Genomic_DNA"/>
</dbReference>
<evidence type="ECO:0000256" key="4">
    <source>
        <dbReference type="ARBA" id="ARBA00022723"/>
    </source>
</evidence>
<dbReference type="GO" id="GO:0004222">
    <property type="term" value="F:metalloendopeptidase activity"/>
    <property type="evidence" value="ECO:0007669"/>
    <property type="project" value="InterPro"/>
</dbReference>
<dbReference type="OrthoDB" id="9810445at2"/>
<comment type="cofactor">
    <cofactor evidence="10">
        <name>Zn(2+)</name>
        <dbReference type="ChEBI" id="CHEBI:29105"/>
    </cofactor>
    <text evidence="10">Binds 1 zinc ion per subunit.</text>
</comment>
<dbReference type="Gene3D" id="3.30.2010.10">
    <property type="entry name" value="Metalloproteases ('zincins'), catalytic domain"/>
    <property type="match status" value="1"/>
</dbReference>
<feature type="region of interest" description="Disordered" evidence="11">
    <location>
        <begin position="280"/>
        <end position="302"/>
    </location>
</feature>
<dbReference type="PANTHER" id="PTHR43221">
    <property type="entry name" value="PROTEASE HTPX"/>
    <property type="match status" value="1"/>
</dbReference>
<dbReference type="eggNOG" id="COG0501">
    <property type="taxonomic scope" value="Bacteria"/>
</dbReference>
<sequence>MPETRRDPINLPGISSRAWEHPADRGALVALRELRGFDVILRKLFSLFTEREIRLMFLGGAIRVNRHQYTHVHDEYLKVAAVLDVAEPPELYVSQSPYLNGVTIGLDKPIIAINSASVSQLDDEELRFLLGHELGHAQSGHALYRTMLMWVLRLTGGLSWLPVGVVGLRLILAALYEWQRKSELSADRAGVLAVQNPAAAIRVMAKFAGGGDLSGVDITEFLAQAKEFESGGDIRDSLLKLMLLEHRSHDFPVERAAELHRWTTEGEYQDILSGEYPRREDDENVSLTDEAKSAAKHYRDAFNRSEDPLTKTIRKLKDRVGTSRNDNSSN</sequence>
<evidence type="ECO:0000313" key="13">
    <source>
        <dbReference type="EMBL" id="ADD45698.1"/>
    </source>
</evidence>
<dbReference type="PANTHER" id="PTHR43221:SF3">
    <property type="entry name" value="SLL1280 PROTEIN"/>
    <property type="match status" value="1"/>
</dbReference>
<keyword evidence="2 10" id="KW-0645">Protease</keyword>
<dbReference type="GO" id="GO:0046872">
    <property type="term" value="F:metal ion binding"/>
    <property type="evidence" value="ECO:0007669"/>
    <property type="project" value="UniProtKB-KW"/>
</dbReference>
<evidence type="ECO:0000256" key="11">
    <source>
        <dbReference type="SAM" id="MobiDB-lite"/>
    </source>
</evidence>
<protein>
    <submittedName>
        <fullName evidence="13">Peptidase M48 Ste24p</fullName>
    </submittedName>
</protein>
<evidence type="ECO:0000256" key="6">
    <source>
        <dbReference type="ARBA" id="ARBA00022833"/>
    </source>
</evidence>
<evidence type="ECO:0000256" key="3">
    <source>
        <dbReference type="ARBA" id="ARBA00022692"/>
    </source>
</evidence>
<dbReference type="CDD" id="cd07325">
    <property type="entry name" value="M48_Ste24p_like"/>
    <property type="match status" value="1"/>
</dbReference>
<name>D3Q1B8_STANL</name>
<evidence type="ECO:0000256" key="9">
    <source>
        <dbReference type="ARBA" id="ARBA00023136"/>
    </source>
</evidence>
<keyword evidence="14" id="KW-1185">Reference proteome</keyword>
<organism evidence="13 14">
    <name type="scientific">Stackebrandtia nassauensis (strain DSM 44728 / CIP 108903 / NRRL B-16338 / NBRC 102104 / LLR-40K-21)</name>
    <dbReference type="NCBI Taxonomy" id="446470"/>
    <lineage>
        <taxon>Bacteria</taxon>
        <taxon>Bacillati</taxon>
        <taxon>Actinomycetota</taxon>
        <taxon>Actinomycetes</taxon>
        <taxon>Glycomycetales</taxon>
        <taxon>Glycomycetaceae</taxon>
        <taxon>Stackebrandtia</taxon>
    </lineage>
</organism>
<keyword evidence="9" id="KW-0472">Membrane</keyword>
<evidence type="ECO:0000313" key="14">
    <source>
        <dbReference type="Proteomes" id="UP000000844"/>
    </source>
</evidence>
<dbReference type="STRING" id="446470.Snas_6074"/>
<reference evidence="13 14" key="1">
    <citation type="journal article" date="2009" name="Stand. Genomic Sci.">
        <title>Complete genome sequence of Stackebrandtia nassauensis type strain (LLR-40K-21).</title>
        <authorList>
            <person name="Munk C."/>
            <person name="Lapidus A."/>
            <person name="Copeland A."/>
            <person name="Jando M."/>
            <person name="Mayilraj S."/>
            <person name="Glavina Del Rio T."/>
            <person name="Nolan M."/>
            <person name="Chen F."/>
            <person name="Lucas S."/>
            <person name="Tice H."/>
            <person name="Cheng J.F."/>
            <person name="Han C."/>
            <person name="Detter J.C."/>
            <person name="Bruce D."/>
            <person name="Goodwin L."/>
            <person name="Chain P."/>
            <person name="Pitluck S."/>
            <person name="Goker M."/>
            <person name="Ovchinikova G."/>
            <person name="Pati A."/>
            <person name="Ivanova N."/>
            <person name="Mavromatis K."/>
            <person name="Chen A."/>
            <person name="Palaniappan K."/>
            <person name="Land M."/>
            <person name="Hauser L."/>
            <person name="Chang Y.J."/>
            <person name="Jeffries C.D."/>
            <person name="Bristow J."/>
            <person name="Eisen J.A."/>
            <person name="Markowitz V."/>
            <person name="Hugenholtz P."/>
            <person name="Kyrpides N.C."/>
            <person name="Klenk H.P."/>
        </authorList>
    </citation>
    <scope>NUCLEOTIDE SEQUENCE [LARGE SCALE GENOMIC DNA]</scope>
    <source>
        <strain evidence="14">DSM 44728 / CIP 108903 / NRRL B-16338 / NBRC 102104 / LLR-40K-21</strain>
    </source>
</reference>
<evidence type="ECO:0000259" key="12">
    <source>
        <dbReference type="Pfam" id="PF01435"/>
    </source>
</evidence>
<keyword evidence="7" id="KW-1133">Transmembrane helix</keyword>
<evidence type="ECO:0000256" key="2">
    <source>
        <dbReference type="ARBA" id="ARBA00022670"/>
    </source>
</evidence>